<comment type="caution">
    <text evidence="1">The sequence shown here is derived from an EMBL/GenBank/DDBJ whole genome shotgun (WGS) entry which is preliminary data.</text>
</comment>
<dbReference type="AlphaFoldDB" id="A0A9N9BH91"/>
<dbReference type="EMBL" id="CAJVPY010002605">
    <property type="protein sequence ID" value="CAG8566198.1"/>
    <property type="molecule type" value="Genomic_DNA"/>
</dbReference>
<reference evidence="1" key="1">
    <citation type="submission" date="2021-06" db="EMBL/GenBank/DDBJ databases">
        <authorList>
            <person name="Kallberg Y."/>
            <person name="Tangrot J."/>
            <person name="Rosling A."/>
        </authorList>
    </citation>
    <scope>NUCLEOTIDE SEQUENCE</scope>
    <source>
        <strain evidence="1">MA453B</strain>
    </source>
</reference>
<proteinExistence type="predicted"/>
<evidence type="ECO:0000313" key="1">
    <source>
        <dbReference type="EMBL" id="CAG8566198.1"/>
    </source>
</evidence>
<evidence type="ECO:0000313" key="2">
    <source>
        <dbReference type="Proteomes" id="UP000789405"/>
    </source>
</evidence>
<dbReference type="Proteomes" id="UP000789405">
    <property type="component" value="Unassembled WGS sequence"/>
</dbReference>
<organism evidence="1 2">
    <name type="scientific">Dentiscutata erythropus</name>
    <dbReference type="NCBI Taxonomy" id="1348616"/>
    <lineage>
        <taxon>Eukaryota</taxon>
        <taxon>Fungi</taxon>
        <taxon>Fungi incertae sedis</taxon>
        <taxon>Mucoromycota</taxon>
        <taxon>Glomeromycotina</taxon>
        <taxon>Glomeromycetes</taxon>
        <taxon>Diversisporales</taxon>
        <taxon>Gigasporaceae</taxon>
        <taxon>Dentiscutata</taxon>
    </lineage>
</organism>
<keyword evidence="2" id="KW-1185">Reference proteome</keyword>
<name>A0A9N9BH91_9GLOM</name>
<gene>
    <name evidence="1" type="ORF">DERYTH_LOCUS5977</name>
</gene>
<sequence length="49" mass="5485">MTDAQETKLTNCRFSFSCQRFLYCGINLQSNAVIATLSDVPHKDNQTSS</sequence>
<accession>A0A9N9BH91</accession>
<feature type="non-terminal residue" evidence="1">
    <location>
        <position position="49"/>
    </location>
</feature>
<protein>
    <submittedName>
        <fullName evidence="1">23345_t:CDS:1</fullName>
    </submittedName>
</protein>